<proteinExistence type="predicted"/>
<dbReference type="InterPro" id="IPR024455">
    <property type="entry name" value="Phage_capsid"/>
</dbReference>
<protein>
    <submittedName>
        <fullName evidence="3">HK97 family phage major capsid protein</fullName>
    </submittedName>
</protein>
<evidence type="ECO:0000313" key="3">
    <source>
        <dbReference type="EMBL" id="MBB6038332.1"/>
    </source>
</evidence>
<keyword evidence="4" id="KW-1185">Reference proteome</keyword>
<evidence type="ECO:0000313" key="4">
    <source>
        <dbReference type="Proteomes" id="UP000548476"/>
    </source>
</evidence>
<dbReference type="SUPFAM" id="SSF56563">
    <property type="entry name" value="Major capsid protein gp5"/>
    <property type="match status" value="1"/>
</dbReference>
<dbReference type="Proteomes" id="UP000548476">
    <property type="component" value="Unassembled WGS sequence"/>
</dbReference>
<dbReference type="RefSeq" id="WP_184791131.1">
    <property type="nucleotide sequence ID" value="NZ_BONT01000008.1"/>
</dbReference>
<reference evidence="3 4" key="1">
    <citation type="submission" date="2020-08" db="EMBL/GenBank/DDBJ databases">
        <title>Genomic Encyclopedia of Type Strains, Phase IV (KMG-IV): sequencing the most valuable type-strain genomes for metagenomic binning, comparative biology and taxonomic classification.</title>
        <authorList>
            <person name="Goeker M."/>
        </authorList>
    </citation>
    <scope>NUCLEOTIDE SEQUENCE [LARGE SCALE GENOMIC DNA]</scope>
    <source>
        <strain evidence="3 4">YIM 65646</strain>
    </source>
</reference>
<organism evidence="3 4">
    <name type="scientific">Phytomonospora endophytica</name>
    <dbReference type="NCBI Taxonomy" id="714109"/>
    <lineage>
        <taxon>Bacteria</taxon>
        <taxon>Bacillati</taxon>
        <taxon>Actinomycetota</taxon>
        <taxon>Actinomycetes</taxon>
        <taxon>Micromonosporales</taxon>
        <taxon>Micromonosporaceae</taxon>
        <taxon>Phytomonospora</taxon>
    </lineage>
</organism>
<dbReference type="NCBIfam" id="TIGR01554">
    <property type="entry name" value="major_cap_HK97"/>
    <property type="match status" value="1"/>
</dbReference>
<evidence type="ECO:0000256" key="2">
    <source>
        <dbReference type="SAM" id="Coils"/>
    </source>
</evidence>
<comment type="subcellular location">
    <subcellularLocation>
        <location evidence="1">Virion</location>
    </subcellularLocation>
</comment>
<keyword evidence="2" id="KW-0175">Coiled coil</keyword>
<comment type="caution">
    <text evidence="3">The sequence shown here is derived from an EMBL/GenBank/DDBJ whole genome shotgun (WGS) entry which is preliminary data.</text>
</comment>
<name>A0A841FXR6_9ACTN</name>
<dbReference type="EMBL" id="JACHGT010000016">
    <property type="protein sequence ID" value="MBB6038332.1"/>
    <property type="molecule type" value="Genomic_DNA"/>
</dbReference>
<dbReference type="AlphaFoldDB" id="A0A841FXR6"/>
<sequence length="420" mass="43788">MNAVIARLQAERAAQVEFIDQLLSKVESDERDLVDAETSNLSAARERIAALDAQLAPLVEFEELRADSSATMTRAIGGATTSPRSAAPNAPAADGPVYRTAGEFVLDHLRAKGGAPHLGIPADAGAAERLERAARAVAKQTTAETPGILPEPIVGQVVNLIDTNRPLLTSLGIKPLGGIPGKSFSRPKITQHTTVGKQTAEKTEIPSQALKIDPIDFTKETYGGCVNVSRQDIDWSAPGVWDILISDLANIYGKTTESVAATAFGTGVTQTVAAADDTLKGWSAALYGAAATAYAGAGELPDRIWCSVDMWAAMGSVTDAARLSFGNTPAGSGDLSRFSGDVLALPRVVVPGLAEKSVIVGSSSMFEFYEQVIGLLSAVEPSLLGVEVAYGGYVSYGFLEAKAFCKVTPPAAKPDSAPSK</sequence>
<accession>A0A841FXR6</accession>
<feature type="coiled-coil region" evidence="2">
    <location>
        <begin position="19"/>
        <end position="54"/>
    </location>
</feature>
<evidence type="ECO:0000256" key="1">
    <source>
        <dbReference type="ARBA" id="ARBA00004328"/>
    </source>
</evidence>
<dbReference type="Pfam" id="PF25209">
    <property type="entry name" value="Phage_capsid_4"/>
    <property type="match status" value="1"/>
</dbReference>
<gene>
    <name evidence="3" type="ORF">HNR73_006215</name>
</gene>